<comment type="caution">
    <text evidence="3">The sequence shown here is derived from an EMBL/GenBank/DDBJ whole genome shotgun (WGS) entry which is preliminary data.</text>
</comment>
<dbReference type="InterPro" id="IPR025676">
    <property type="entry name" value="Clr5_dom"/>
</dbReference>
<dbReference type="EMBL" id="MPDP01000261">
    <property type="protein sequence ID" value="KAK1466116.1"/>
    <property type="molecule type" value="Genomic_DNA"/>
</dbReference>
<gene>
    <name evidence="3" type="ORF">CCUS01_07464</name>
</gene>
<feature type="region of interest" description="Disordered" evidence="1">
    <location>
        <begin position="379"/>
        <end position="398"/>
    </location>
</feature>
<organism evidence="3 4">
    <name type="scientific">Colletotrichum cuscutae</name>
    <dbReference type="NCBI Taxonomy" id="1209917"/>
    <lineage>
        <taxon>Eukaryota</taxon>
        <taxon>Fungi</taxon>
        <taxon>Dikarya</taxon>
        <taxon>Ascomycota</taxon>
        <taxon>Pezizomycotina</taxon>
        <taxon>Sordariomycetes</taxon>
        <taxon>Hypocreomycetidae</taxon>
        <taxon>Glomerellales</taxon>
        <taxon>Glomerellaceae</taxon>
        <taxon>Colletotrichum</taxon>
        <taxon>Colletotrichum acutatum species complex</taxon>
    </lineage>
</organism>
<evidence type="ECO:0000259" key="2">
    <source>
        <dbReference type="Pfam" id="PF14420"/>
    </source>
</evidence>
<feature type="domain" description="Clr5" evidence="2">
    <location>
        <begin position="243"/>
        <end position="287"/>
    </location>
</feature>
<dbReference type="Proteomes" id="UP001239213">
    <property type="component" value="Unassembled WGS sequence"/>
</dbReference>
<dbReference type="Pfam" id="PF14420">
    <property type="entry name" value="Clr5"/>
    <property type="match status" value="1"/>
</dbReference>
<keyword evidence="4" id="KW-1185">Reference proteome</keyword>
<accession>A0AAI9UYZ7</accession>
<name>A0AAI9UYZ7_9PEZI</name>
<reference evidence="3" key="1">
    <citation type="submission" date="2016-11" db="EMBL/GenBank/DDBJ databases">
        <title>The genome sequence of Colletotrichum cuscutae.</title>
        <authorList>
            <person name="Baroncelli R."/>
        </authorList>
    </citation>
    <scope>NUCLEOTIDE SEQUENCE</scope>
    <source>
        <strain evidence="3">IMI 304802</strain>
    </source>
</reference>
<feature type="compositionally biased region" description="Polar residues" evidence="1">
    <location>
        <begin position="292"/>
        <end position="304"/>
    </location>
</feature>
<sequence>MDWAPNDSFPSLPCDEPPEAHDMASERYYHAPENPLIQHHSWAHADHTLSIPSQNGTVFSETPLQSGNYAEGYLPATLEASSNHMLLSNANFESDIGTLGLSDLNVNAFDHVTAMIGPQHHDHPYAWGSSEMIPQEVKMDYSAFMMLNDSSDINVGLHDSSGSTTFHEQSSASNAMMLFPGTSVSFAGPSDTRQMSYVEPTAMCEDRAILNTVTPLPKSRPPASRKTIRSAKKVSHSDTKWVELRKDHLNRLYIRENHTLDEVVFELAAIHNIEIGKSSIERRFKDWPEFSKNNVSQQHQQDGATTRRRPASALTSLRPHSNFPFAQSPFVSLNTTKRQADVDRIRELSPATYLHQERMFHALDQLIKVRPISFIAPNSGGRTEHASTTRRPPPSQDWEPLVEKCRGMATLAETSQFSELLSVFGNVLASTKQMVQICAPDFLVYFWKICIALFQVRIGGRRDYLCLRLFLHSLGAYLARSPSVGAHHAVTVFAASLIGVVESEPLELKVTLGLAYWKAIHVLASLLGGDHAIVLNMTTHCVRHWPSRFTPQKHVLESAYEKLLSRESSAPWALSEKDISLQLDYLRTVSAKKNYAPDVIQRADELCRITRDISLSKATTGRLQATVTTRAFDFTTELLTAHHLEAASHARDADSVEASQAVAFGLLNTAIEIFRKGSLECQIRAVAFSKRLEVHLRASGRKKQGLDEKDRGRDVRLAIKRAVMEPSWDPSFTPTVRRSSRSRASTKAAWAAQKRRTRVESRDHLVCMLQAESRTRIST</sequence>
<evidence type="ECO:0000256" key="1">
    <source>
        <dbReference type="SAM" id="MobiDB-lite"/>
    </source>
</evidence>
<feature type="region of interest" description="Disordered" evidence="1">
    <location>
        <begin position="292"/>
        <end position="319"/>
    </location>
</feature>
<proteinExistence type="predicted"/>
<evidence type="ECO:0000313" key="3">
    <source>
        <dbReference type="EMBL" id="KAK1466116.1"/>
    </source>
</evidence>
<dbReference type="AlphaFoldDB" id="A0AAI9UYZ7"/>
<feature type="region of interest" description="Disordered" evidence="1">
    <location>
        <begin position="1"/>
        <end position="21"/>
    </location>
</feature>
<evidence type="ECO:0000313" key="4">
    <source>
        <dbReference type="Proteomes" id="UP001239213"/>
    </source>
</evidence>
<protein>
    <recommendedName>
        <fullName evidence="2">Clr5 domain-containing protein</fullName>
    </recommendedName>
</protein>